<organism evidence="1 2">
    <name type="scientific">Cyanobacterium aponinum 0216</name>
    <dbReference type="NCBI Taxonomy" id="2676140"/>
    <lineage>
        <taxon>Bacteria</taxon>
        <taxon>Bacillati</taxon>
        <taxon>Cyanobacteriota</taxon>
        <taxon>Cyanophyceae</taxon>
        <taxon>Oscillatoriophycideae</taxon>
        <taxon>Chroococcales</taxon>
        <taxon>Geminocystaceae</taxon>
        <taxon>Cyanobacterium</taxon>
    </lineage>
</organism>
<sequence length="151" mass="18118">MTIFFKFEQDFVNSLRCIPMIVRYKLDTCGVKLKLNHWHEFNKEEKDFLVHKPCKTTQEIKEYADYLQELVREKTGEYAKSLEIESNPQWSNIEEIPEQVSKKAEEFNFQLTLSQWQNLDDLQRFVLIKLSKSGHENRNFLPALKEFKLIN</sequence>
<dbReference type="AlphaFoldDB" id="A0A844H2P0"/>
<dbReference type="InterPro" id="IPR013481">
    <property type="entry name" value="NarM"/>
</dbReference>
<dbReference type="Proteomes" id="UP000437131">
    <property type="component" value="Unassembled WGS sequence"/>
</dbReference>
<evidence type="ECO:0000313" key="1">
    <source>
        <dbReference type="EMBL" id="MTF40605.1"/>
    </source>
</evidence>
<protein>
    <submittedName>
        <fullName evidence="1">Nitrate reductase maturation protein NarM</fullName>
    </submittedName>
</protein>
<reference evidence="1 2" key="1">
    <citation type="submission" date="2019-11" db="EMBL/GenBank/DDBJ databases">
        <title>Isolation of a new High Light Tolerant Cyanobacteria.</title>
        <authorList>
            <person name="Dobson Z."/>
            <person name="Vaughn N."/>
            <person name="Vaughn M."/>
            <person name="Fromme P."/>
            <person name="Mazor Y."/>
        </authorList>
    </citation>
    <scope>NUCLEOTIDE SEQUENCE [LARGE SCALE GENOMIC DNA]</scope>
    <source>
        <strain evidence="1 2">0216</strain>
    </source>
</reference>
<proteinExistence type="predicted"/>
<dbReference type="NCBIfam" id="TIGR02664">
    <property type="entry name" value="nitr_red_assoc"/>
    <property type="match status" value="1"/>
</dbReference>
<comment type="caution">
    <text evidence="1">The sequence shown here is derived from an EMBL/GenBank/DDBJ whole genome shotgun (WGS) entry which is preliminary data.</text>
</comment>
<gene>
    <name evidence="1" type="primary">narM</name>
    <name evidence="1" type="ORF">GGC33_16980</name>
</gene>
<dbReference type="RefSeq" id="WP_099436444.1">
    <property type="nucleotide sequence ID" value="NZ_WMIA01000037.1"/>
</dbReference>
<dbReference type="Pfam" id="PF09655">
    <property type="entry name" value="Nitr_red_assoc"/>
    <property type="match status" value="1"/>
</dbReference>
<accession>A0A844H2P0</accession>
<name>A0A844H2P0_9CHRO</name>
<evidence type="ECO:0000313" key="2">
    <source>
        <dbReference type="Proteomes" id="UP000437131"/>
    </source>
</evidence>
<dbReference type="EMBL" id="WMIA01000037">
    <property type="protein sequence ID" value="MTF40605.1"/>
    <property type="molecule type" value="Genomic_DNA"/>
</dbReference>